<evidence type="ECO:0000256" key="10">
    <source>
        <dbReference type="ARBA" id="ARBA00023157"/>
    </source>
</evidence>
<evidence type="ECO:0000256" key="1">
    <source>
        <dbReference type="ARBA" id="ARBA00004496"/>
    </source>
</evidence>
<comment type="subcellular location">
    <subcellularLocation>
        <location evidence="1">Cytoplasm</location>
    </subcellularLocation>
</comment>
<dbReference type="PANTHER" id="PTHR22912">
    <property type="entry name" value="DISULFIDE OXIDOREDUCTASE"/>
    <property type="match status" value="1"/>
</dbReference>
<organism evidence="16 17">
    <name type="scientific">Nocardia albiluteola</name>
    <dbReference type="NCBI Taxonomy" id="2842303"/>
    <lineage>
        <taxon>Bacteria</taxon>
        <taxon>Bacillati</taxon>
        <taxon>Actinomycetota</taxon>
        <taxon>Actinomycetes</taxon>
        <taxon>Mycobacteriales</taxon>
        <taxon>Nocardiaceae</taxon>
        <taxon>Nocardia</taxon>
    </lineage>
</organism>
<dbReference type="Proteomes" id="UP000733379">
    <property type="component" value="Unassembled WGS sequence"/>
</dbReference>
<comment type="caution">
    <text evidence="16">The sequence shown here is derived from an EMBL/GenBank/DDBJ whole genome shotgun (WGS) entry which is preliminary data.</text>
</comment>
<comment type="catalytic activity">
    <reaction evidence="12 13">
        <text>N(6)-[(R)-dihydrolipoyl]-L-lysyl-[protein] + NAD(+) = N(6)-[(R)-lipoyl]-L-lysyl-[protein] + NADH + H(+)</text>
        <dbReference type="Rhea" id="RHEA:15045"/>
        <dbReference type="Rhea" id="RHEA-COMP:10474"/>
        <dbReference type="Rhea" id="RHEA-COMP:10475"/>
        <dbReference type="ChEBI" id="CHEBI:15378"/>
        <dbReference type="ChEBI" id="CHEBI:57540"/>
        <dbReference type="ChEBI" id="CHEBI:57945"/>
        <dbReference type="ChEBI" id="CHEBI:83099"/>
        <dbReference type="ChEBI" id="CHEBI:83100"/>
        <dbReference type="EC" id="1.8.1.4"/>
    </reaction>
</comment>
<dbReference type="InterPro" id="IPR004099">
    <property type="entry name" value="Pyr_nucl-diS_OxRdtase_dimer"/>
</dbReference>
<reference evidence="16 17" key="1">
    <citation type="submission" date="2021-06" db="EMBL/GenBank/DDBJ databases">
        <title>Actinomycetes sequencing.</title>
        <authorList>
            <person name="Shan Q."/>
        </authorList>
    </citation>
    <scope>NUCLEOTIDE SEQUENCE [LARGE SCALE GENOMIC DNA]</scope>
    <source>
        <strain evidence="16 17">NEAU-G5</strain>
    </source>
</reference>
<evidence type="ECO:0000256" key="3">
    <source>
        <dbReference type="ARBA" id="ARBA00012608"/>
    </source>
</evidence>
<dbReference type="Gene3D" id="3.30.390.30">
    <property type="match status" value="1"/>
</dbReference>
<keyword evidence="10" id="KW-1015">Disulfide bond</keyword>
<evidence type="ECO:0000313" key="16">
    <source>
        <dbReference type="EMBL" id="MBU3062291.1"/>
    </source>
</evidence>
<name>A0ABS6AYK5_9NOCA</name>
<dbReference type="PANTHER" id="PTHR22912:SF217">
    <property type="entry name" value="DIHYDROLIPOYL DEHYDROGENASE"/>
    <property type="match status" value="1"/>
</dbReference>
<dbReference type="PRINTS" id="PR00411">
    <property type="entry name" value="PNDRDTASEI"/>
</dbReference>
<dbReference type="PRINTS" id="PR00368">
    <property type="entry name" value="FADPNR"/>
</dbReference>
<keyword evidence="17" id="KW-1185">Reference proteome</keyword>
<dbReference type="InterPro" id="IPR036188">
    <property type="entry name" value="FAD/NAD-bd_sf"/>
</dbReference>
<accession>A0ABS6AYK5</accession>
<dbReference type="Pfam" id="PF02852">
    <property type="entry name" value="Pyr_redox_dim"/>
    <property type="match status" value="1"/>
</dbReference>
<keyword evidence="8 13" id="KW-0560">Oxidoreductase</keyword>
<evidence type="ECO:0000256" key="4">
    <source>
        <dbReference type="ARBA" id="ARBA00016961"/>
    </source>
</evidence>
<feature type="domain" description="FAD/NAD(P)-binding" evidence="15">
    <location>
        <begin position="7"/>
        <end position="317"/>
    </location>
</feature>
<evidence type="ECO:0000256" key="6">
    <source>
        <dbReference type="ARBA" id="ARBA00022630"/>
    </source>
</evidence>
<evidence type="ECO:0000256" key="13">
    <source>
        <dbReference type="RuleBase" id="RU003692"/>
    </source>
</evidence>
<comment type="miscellaneous">
    <text evidence="13">The active site is a redox-active disulfide bond.</text>
</comment>
<dbReference type="InterPro" id="IPR023753">
    <property type="entry name" value="FAD/NAD-binding_dom"/>
</dbReference>
<feature type="domain" description="Pyridine nucleotide-disulphide oxidoreductase dimerisation" evidence="14">
    <location>
        <begin position="337"/>
        <end position="447"/>
    </location>
</feature>
<comment type="cofactor">
    <cofactor evidence="13">
        <name>FAD</name>
        <dbReference type="ChEBI" id="CHEBI:57692"/>
    </cofactor>
    <text evidence="13">Binds 1 FAD per subunit.</text>
</comment>
<evidence type="ECO:0000313" key="17">
    <source>
        <dbReference type="Proteomes" id="UP000733379"/>
    </source>
</evidence>
<evidence type="ECO:0000256" key="2">
    <source>
        <dbReference type="ARBA" id="ARBA00007532"/>
    </source>
</evidence>
<dbReference type="SUPFAM" id="SSF51905">
    <property type="entry name" value="FAD/NAD(P)-binding domain"/>
    <property type="match status" value="1"/>
</dbReference>
<evidence type="ECO:0000256" key="12">
    <source>
        <dbReference type="ARBA" id="ARBA00049187"/>
    </source>
</evidence>
<dbReference type="InterPro" id="IPR001100">
    <property type="entry name" value="Pyr_nuc-diS_OxRdtase"/>
</dbReference>
<gene>
    <name evidence="16" type="primary">lpdA</name>
    <name evidence="16" type="ORF">KO481_12230</name>
</gene>
<dbReference type="RefSeq" id="WP_215917152.1">
    <property type="nucleotide sequence ID" value="NZ_JAHKNI010000003.1"/>
</dbReference>
<comment type="similarity">
    <text evidence="2 13">Belongs to the class-I pyridine nucleotide-disulfide oxidoreductase family.</text>
</comment>
<evidence type="ECO:0000256" key="8">
    <source>
        <dbReference type="ARBA" id="ARBA00023002"/>
    </source>
</evidence>
<dbReference type="Pfam" id="PF07992">
    <property type="entry name" value="Pyr_redox_2"/>
    <property type="match status" value="1"/>
</dbReference>
<proteinExistence type="inferred from homology"/>
<dbReference type="InterPro" id="IPR016156">
    <property type="entry name" value="FAD/NAD-linked_Rdtase_dimer_sf"/>
</dbReference>
<dbReference type="EMBL" id="JAHKNI010000003">
    <property type="protein sequence ID" value="MBU3062291.1"/>
    <property type="molecule type" value="Genomic_DNA"/>
</dbReference>
<keyword evidence="11 13" id="KW-0676">Redox-active center</keyword>
<dbReference type="PROSITE" id="PS00076">
    <property type="entry name" value="PYRIDINE_REDOX_1"/>
    <property type="match status" value="1"/>
</dbReference>
<keyword evidence="9 13" id="KW-0520">NAD</keyword>
<sequence length="460" mass="47272">MPGSHSDVLILGGGPGGYACALRAAQLGLSVTIVEAEKLGGTCLHRGCVPAKAILHTAEIVENVRAGAAFGVLSQFSGVDVAALHEYKNSVIDRLYTGLTGLVGGHGIEVVSGHGRLVDAHTIEVAGTHLTGTAVVLATGSRARSIPGIPLGSRIITSDEALNLDFVPGTAVVLGGGVIGIEFASAWASMGAQVTVVEALPHILATEDPWCSEQLTRAFRRRGITILTAAELAEAKPTDTGVTVDLADGRSIAADLLLVAVGRAPRTDGIGLEDNGIELDRGFVVTDPHQRTSVDGVYAVGDIVPGPQLAHRGFQHGIVAAETIAGLTPTPTADHLVPRVTYSHPEVASVGLTEAAAHERYGAATTVTYDLAGNAKSQILKTTGAIKVVRAGGPDQDGPVVGVHMVGDRVGELIGEAQLTVGWEALASDVAPFLHAHPSQHEALGEAMLALAGKPLHAHW</sequence>
<evidence type="ECO:0000256" key="11">
    <source>
        <dbReference type="ARBA" id="ARBA00023284"/>
    </source>
</evidence>
<dbReference type="GO" id="GO:0004148">
    <property type="term" value="F:dihydrolipoyl dehydrogenase (NADH) activity"/>
    <property type="evidence" value="ECO:0007669"/>
    <property type="project" value="UniProtKB-EC"/>
</dbReference>
<dbReference type="PIRSF" id="PIRSF000350">
    <property type="entry name" value="Mercury_reductase_MerA"/>
    <property type="match status" value="1"/>
</dbReference>
<evidence type="ECO:0000256" key="7">
    <source>
        <dbReference type="ARBA" id="ARBA00022827"/>
    </source>
</evidence>
<dbReference type="InterPro" id="IPR012999">
    <property type="entry name" value="Pyr_OxRdtase_I_AS"/>
</dbReference>
<evidence type="ECO:0000256" key="5">
    <source>
        <dbReference type="ARBA" id="ARBA00022490"/>
    </source>
</evidence>
<keyword evidence="5" id="KW-0963">Cytoplasm</keyword>
<protein>
    <recommendedName>
        <fullName evidence="4 13">Dihydrolipoyl dehydrogenase</fullName>
        <ecNumber evidence="3 13">1.8.1.4</ecNumber>
    </recommendedName>
</protein>
<dbReference type="InterPro" id="IPR006258">
    <property type="entry name" value="Lipoamide_DH"/>
</dbReference>
<evidence type="ECO:0000259" key="15">
    <source>
        <dbReference type="Pfam" id="PF07992"/>
    </source>
</evidence>
<dbReference type="NCBIfam" id="TIGR01350">
    <property type="entry name" value="lipoamide_DH"/>
    <property type="match status" value="1"/>
</dbReference>
<keyword evidence="7 13" id="KW-0274">FAD</keyword>
<evidence type="ECO:0000259" key="14">
    <source>
        <dbReference type="Pfam" id="PF02852"/>
    </source>
</evidence>
<keyword evidence="6 13" id="KW-0285">Flavoprotein</keyword>
<evidence type="ECO:0000256" key="9">
    <source>
        <dbReference type="ARBA" id="ARBA00023027"/>
    </source>
</evidence>
<dbReference type="InterPro" id="IPR050151">
    <property type="entry name" value="Class-I_Pyr_Nuc-Dis_Oxidored"/>
</dbReference>
<dbReference type="EC" id="1.8.1.4" evidence="3 13"/>
<dbReference type="SUPFAM" id="SSF55424">
    <property type="entry name" value="FAD/NAD-linked reductases, dimerisation (C-terminal) domain"/>
    <property type="match status" value="1"/>
</dbReference>
<dbReference type="Gene3D" id="3.50.50.60">
    <property type="entry name" value="FAD/NAD(P)-binding domain"/>
    <property type="match status" value="2"/>
</dbReference>